<dbReference type="Proteomes" id="UP000467236">
    <property type="component" value="Chromosome"/>
</dbReference>
<dbReference type="AlphaFoldDB" id="A0A7I7MK17"/>
<sequence length="134" mass="14508">MTVIHIAPLPGGRHAVRSAYDPTVIATIKAVVPPFARSWDAPRRRWTVAPDWAALLAAALVAAGHQVVAAPASDPPRQCSSGDWARHLLRAVGPHGWPSCIVRSRVLHPDNTATGCPVLQRELNCARDELEVHR</sequence>
<accession>A0A7I7MK17</accession>
<protein>
    <submittedName>
        <fullName evidence="1">Uncharacterized protein</fullName>
    </submittedName>
</protein>
<organism evidence="1 2">
    <name type="scientific">Mycobacterium shinjukuense</name>
    <dbReference type="NCBI Taxonomy" id="398694"/>
    <lineage>
        <taxon>Bacteria</taxon>
        <taxon>Bacillati</taxon>
        <taxon>Actinomycetota</taxon>
        <taxon>Actinomycetes</taxon>
        <taxon>Mycobacteriales</taxon>
        <taxon>Mycobacteriaceae</taxon>
        <taxon>Mycobacterium</taxon>
    </lineage>
</organism>
<dbReference type="KEGG" id="mshj:MSHI_01180"/>
<evidence type="ECO:0000313" key="2">
    <source>
        <dbReference type="Proteomes" id="UP000467236"/>
    </source>
</evidence>
<reference evidence="1 2" key="1">
    <citation type="journal article" date="2019" name="Emerg. Microbes Infect.">
        <title>Comprehensive subspecies identification of 175 nontuberculous mycobacteria species based on 7547 genomic profiles.</title>
        <authorList>
            <person name="Matsumoto Y."/>
            <person name="Kinjo T."/>
            <person name="Motooka D."/>
            <person name="Nabeya D."/>
            <person name="Jung N."/>
            <person name="Uechi K."/>
            <person name="Horii T."/>
            <person name="Iida T."/>
            <person name="Fujita J."/>
            <person name="Nakamura S."/>
        </authorList>
    </citation>
    <scope>NUCLEOTIDE SEQUENCE [LARGE SCALE GENOMIC DNA]</scope>
    <source>
        <strain evidence="1 2">JCM 14233</strain>
    </source>
</reference>
<keyword evidence="2" id="KW-1185">Reference proteome</keyword>
<evidence type="ECO:0000313" key="1">
    <source>
        <dbReference type="EMBL" id="BBX72212.1"/>
    </source>
</evidence>
<proteinExistence type="predicted"/>
<dbReference type="EMBL" id="AP022575">
    <property type="protein sequence ID" value="BBX72212.1"/>
    <property type="molecule type" value="Genomic_DNA"/>
</dbReference>
<name>A0A7I7MK17_9MYCO</name>
<dbReference type="RefSeq" id="WP_163662673.1">
    <property type="nucleotide sequence ID" value="NZ_AP022575.1"/>
</dbReference>
<gene>
    <name evidence="1" type="ORF">MSHI_01180</name>
</gene>